<evidence type="ECO:0000256" key="2">
    <source>
        <dbReference type="PROSITE-ProRule" id="PRU00267"/>
    </source>
</evidence>
<keyword evidence="1 2" id="KW-0238">DNA-binding</keyword>
<keyword evidence="2" id="KW-0539">Nucleus</keyword>
<dbReference type="EMBL" id="JAAPAO010000501">
    <property type="protein sequence ID" value="KAF4658265.1"/>
    <property type="molecule type" value="Genomic_DNA"/>
</dbReference>
<accession>A0A7J6LG74</accession>
<feature type="compositionally biased region" description="Basic and acidic residues" evidence="3">
    <location>
        <begin position="115"/>
        <end position="125"/>
    </location>
</feature>
<dbReference type="Proteomes" id="UP000591131">
    <property type="component" value="Unassembled WGS sequence"/>
</dbReference>
<feature type="region of interest" description="Disordered" evidence="3">
    <location>
        <begin position="44"/>
        <end position="161"/>
    </location>
</feature>
<dbReference type="PROSITE" id="PS50118">
    <property type="entry name" value="HMG_BOX_2"/>
    <property type="match status" value="1"/>
</dbReference>
<dbReference type="OrthoDB" id="1919336at2759"/>
<evidence type="ECO:0000256" key="1">
    <source>
        <dbReference type="ARBA" id="ARBA00023125"/>
    </source>
</evidence>
<protein>
    <recommendedName>
        <fullName evidence="4">HMG box domain-containing protein</fullName>
    </recommendedName>
</protein>
<dbReference type="PANTHER" id="PTHR48112">
    <property type="entry name" value="HIGH MOBILITY GROUP PROTEIN DSP1"/>
    <property type="match status" value="1"/>
</dbReference>
<feature type="DNA-binding region" description="HMG box" evidence="2">
    <location>
        <begin position="64"/>
        <end position="129"/>
    </location>
</feature>
<dbReference type="SMART" id="SM00398">
    <property type="entry name" value="HMG"/>
    <property type="match status" value="1"/>
</dbReference>
<name>A0A7J6LG74_PERCH</name>
<dbReference type="InterPro" id="IPR036910">
    <property type="entry name" value="HMG_box_dom_sf"/>
</dbReference>
<dbReference type="AlphaFoldDB" id="A0A7J6LG74"/>
<sequence length="161" mass="17881">MSNESVHGPPDATAMAVTFAKTIGRIADFAVDLAEQLHKDLGLEYKPAPHGKKTKKSVRDPNMPKKPKTAFFLYCDTEREKAKERGENPPSAKDMAETWKNADDNVRAQYSNEQAKLKEQYDKDMSAYNAGKHHSQSGSPPPKRESPDTSSGSEDEEENAQ</sequence>
<evidence type="ECO:0000259" key="4">
    <source>
        <dbReference type="PROSITE" id="PS50118"/>
    </source>
</evidence>
<dbReference type="GO" id="GO:0005634">
    <property type="term" value="C:nucleus"/>
    <property type="evidence" value="ECO:0007669"/>
    <property type="project" value="UniProtKB-UniRule"/>
</dbReference>
<dbReference type="InterPro" id="IPR009071">
    <property type="entry name" value="HMG_box_dom"/>
</dbReference>
<comment type="caution">
    <text evidence="5">The sequence shown here is derived from an EMBL/GenBank/DDBJ whole genome shotgun (WGS) entry which is preliminary data.</text>
</comment>
<dbReference type="Pfam" id="PF00505">
    <property type="entry name" value="HMG_box"/>
    <property type="match status" value="1"/>
</dbReference>
<feature type="compositionally biased region" description="Basic and acidic residues" evidence="3">
    <location>
        <begin position="76"/>
        <end position="87"/>
    </location>
</feature>
<feature type="compositionally biased region" description="Basic and acidic residues" evidence="3">
    <location>
        <begin position="94"/>
        <end position="106"/>
    </location>
</feature>
<organism evidence="5 6">
    <name type="scientific">Perkinsus chesapeaki</name>
    <name type="common">Clam parasite</name>
    <name type="synonym">Perkinsus andrewsi</name>
    <dbReference type="NCBI Taxonomy" id="330153"/>
    <lineage>
        <taxon>Eukaryota</taxon>
        <taxon>Sar</taxon>
        <taxon>Alveolata</taxon>
        <taxon>Perkinsozoa</taxon>
        <taxon>Perkinsea</taxon>
        <taxon>Perkinsida</taxon>
        <taxon>Perkinsidae</taxon>
        <taxon>Perkinsus</taxon>
    </lineage>
</organism>
<feature type="non-terminal residue" evidence="5">
    <location>
        <position position="161"/>
    </location>
</feature>
<dbReference type="GO" id="GO:0003677">
    <property type="term" value="F:DNA binding"/>
    <property type="evidence" value="ECO:0007669"/>
    <property type="project" value="UniProtKB-UniRule"/>
</dbReference>
<evidence type="ECO:0000256" key="3">
    <source>
        <dbReference type="SAM" id="MobiDB-lite"/>
    </source>
</evidence>
<evidence type="ECO:0000313" key="6">
    <source>
        <dbReference type="Proteomes" id="UP000591131"/>
    </source>
</evidence>
<keyword evidence="6" id="KW-1185">Reference proteome</keyword>
<proteinExistence type="predicted"/>
<reference evidence="5 6" key="1">
    <citation type="submission" date="2020-04" db="EMBL/GenBank/DDBJ databases">
        <title>Perkinsus chesapeaki whole genome sequence.</title>
        <authorList>
            <person name="Bogema D.R."/>
        </authorList>
    </citation>
    <scope>NUCLEOTIDE SEQUENCE [LARGE SCALE GENOMIC DNA]</scope>
    <source>
        <strain evidence="5">ATCC PRA-425</strain>
    </source>
</reference>
<dbReference type="SUPFAM" id="SSF47095">
    <property type="entry name" value="HMG-box"/>
    <property type="match status" value="1"/>
</dbReference>
<dbReference type="Gene3D" id="1.10.30.10">
    <property type="entry name" value="High mobility group box domain"/>
    <property type="match status" value="1"/>
</dbReference>
<evidence type="ECO:0000313" key="5">
    <source>
        <dbReference type="EMBL" id="KAF4658265.1"/>
    </source>
</evidence>
<gene>
    <name evidence="5" type="ORF">FOL47_008105</name>
</gene>
<feature type="domain" description="HMG box" evidence="4">
    <location>
        <begin position="64"/>
        <end position="129"/>
    </location>
</feature>
<dbReference type="InterPro" id="IPR050342">
    <property type="entry name" value="HMGB"/>
</dbReference>